<dbReference type="OrthoDB" id="3365698at2759"/>
<evidence type="ECO:0000313" key="2">
    <source>
        <dbReference type="Proteomes" id="UP000053477"/>
    </source>
</evidence>
<dbReference type="PANTHER" id="PTHR38926">
    <property type="entry name" value="F-BOX DOMAIN CONTAINING PROTEIN, EXPRESSED"/>
    <property type="match status" value="1"/>
</dbReference>
<reference evidence="1 2" key="1">
    <citation type="submission" date="2015-04" db="EMBL/GenBank/DDBJ databases">
        <title>Complete genome sequence of Schizopora paradoxa KUC8140, a cosmopolitan wood degrader in East Asia.</title>
        <authorList>
            <consortium name="DOE Joint Genome Institute"/>
            <person name="Min B."/>
            <person name="Park H."/>
            <person name="Jang Y."/>
            <person name="Kim J.-J."/>
            <person name="Kim K.H."/>
            <person name="Pangilinan J."/>
            <person name="Lipzen A."/>
            <person name="Riley R."/>
            <person name="Grigoriev I.V."/>
            <person name="Spatafora J.W."/>
            <person name="Choi I.-G."/>
        </authorList>
    </citation>
    <scope>NUCLEOTIDE SEQUENCE [LARGE SCALE GENOMIC DNA]</scope>
    <source>
        <strain evidence="1 2">KUC8140</strain>
    </source>
</reference>
<dbReference type="Proteomes" id="UP000053477">
    <property type="component" value="Unassembled WGS sequence"/>
</dbReference>
<name>A0A0H2RJY3_9AGAM</name>
<dbReference type="Gene3D" id="3.80.10.10">
    <property type="entry name" value="Ribonuclease Inhibitor"/>
    <property type="match status" value="1"/>
</dbReference>
<evidence type="ECO:0000313" key="1">
    <source>
        <dbReference type="EMBL" id="KLO09773.1"/>
    </source>
</evidence>
<accession>A0A0H2RJY3</accession>
<keyword evidence="2" id="KW-1185">Reference proteome</keyword>
<gene>
    <name evidence="1" type="ORF">SCHPADRAFT_549647</name>
</gene>
<dbReference type="EMBL" id="KQ086045">
    <property type="protein sequence ID" value="KLO09773.1"/>
    <property type="molecule type" value="Genomic_DNA"/>
</dbReference>
<dbReference type="STRING" id="27342.A0A0H2RJY3"/>
<dbReference type="SUPFAM" id="SSF52047">
    <property type="entry name" value="RNI-like"/>
    <property type="match status" value="1"/>
</dbReference>
<proteinExistence type="predicted"/>
<dbReference type="InterPro" id="IPR032675">
    <property type="entry name" value="LRR_dom_sf"/>
</dbReference>
<sequence length="525" mass="59043">MTGIAMAPSFPTNTSVLRYRCAIQSLPLDTLIQIFALLVAADFSIANLDFRGRRIMMTRHYDDSDEDDDEEGEEDVAQLEERQGFHSIHLAPRNVSQVCRRWRAVILDSSLLWSMLSIKTSDIYREGFTLEHLVSVVKDRLRKSGNAPLTVSLGLGYSGIGIRDFREPGDAFHTFIDTVASERQRWKKVYIVSFLCPSRRNLPVFNDLPLLEELSICIPVPWDDHDVNSSTTTIDLSTCGELKTLKLDGKFEFISDGTVLKKLAHVEFTRHTNSPFSSHGAFTALQATFIAQLAPALVTLILDVFPSKGSSLLRPIPLDGEIRLEHLRELRIKTYDKVEAVLPEVAVFFNRLILPSLKVLEVELENHLDVASLINRSGCSIATLCFDASRGAMPKDESEALIVSWLSRMPELQELTIDNVEISSSLIAHLVLSRSAPGETGGDDDSCRIIGLCPSLKNLRLIQCDFYEWGLVRNFVNMLRSRLREAEGSVGKMEKFYAGDCDIRDIMKHTAVREWMAQGIDLDFY</sequence>
<dbReference type="AlphaFoldDB" id="A0A0H2RJY3"/>
<organism evidence="1 2">
    <name type="scientific">Schizopora paradoxa</name>
    <dbReference type="NCBI Taxonomy" id="27342"/>
    <lineage>
        <taxon>Eukaryota</taxon>
        <taxon>Fungi</taxon>
        <taxon>Dikarya</taxon>
        <taxon>Basidiomycota</taxon>
        <taxon>Agaricomycotina</taxon>
        <taxon>Agaricomycetes</taxon>
        <taxon>Hymenochaetales</taxon>
        <taxon>Schizoporaceae</taxon>
        <taxon>Schizopora</taxon>
    </lineage>
</organism>
<dbReference type="PANTHER" id="PTHR38926:SF72">
    <property type="entry name" value="IM:7136021-RELATED"/>
    <property type="match status" value="1"/>
</dbReference>
<protein>
    <submittedName>
        <fullName evidence="1">Uncharacterized protein</fullName>
    </submittedName>
</protein>
<dbReference type="InParanoid" id="A0A0H2RJY3"/>